<comment type="similarity">
    <text evidence="1">Belongs to the bacterial solute-binding protein 5 family.</text>
</comment>
<dbReference type="GO" id="GO:1904680">
    <property type="term" value="F:peptide transmembrane transporter activity"/>
    <property type="evidence" value="ECO:0007669"/>
    <property type="project" value="TreeGrafter"/>
</dbReference>
<keyword evidence="2" id="KW-0813">Transport</keyword>
<organism evidence="5 6">
    <name type="scientific">Fluviispira multicolorata</name>
    <dbReference type="NCBI Taxonomy" id="2654512"/>
    <lineage>
        <taxon>Bacteria</taxon>
        <taxon>Pseudomonadati</taxon>
        <taxon>Bdellovibrionota</taxon>
        <taxon>Oligoflexia</taxon>
        <taxon>Silvanigrellales</taxon>
        <taxon>Silvanigrellaceae</taxon>
        <taxon>Fluviispira</taxon>
    </lineage>
</organism>
<evidence type="ECO:0000256" key="2">
    <source>
        <dbReference type="ARBA" id="ARBA00022448"/>
    </source>
</evidence>
<dbReference type="CDD" id="cd00995">
    <property type="entry name" value="PBP2_NikA_DppA_OppA_like"/>
    <property type="match status" value="1"/>
</dbReference>
<dbReference type="Pfam" id="PF00496">
    <property type="entry name" value="SBP_bac_5"/>
    <property type="match status" value="1"/>
</dbReference>
<feature type="domain" description="Solute-binding protein family 5" evidence="4">
    <location>
        <begin position="74"/>
        <end position="426"/>
    </location>
</feature>
<dbReference type="InterPro" id="IPR039424">
    <property type="entry name" value="SBP_5"/>
</dbReference>
<dbReference type="PANTHER" id="PTHR30290">
    <property type="entry name" value="PERIPLASMIC BINDING COMPONENT OF ABC TRANSPORTER"/>
    <property type="match status" value="1"/>
</dbReference>
<dbReference type="GO" id="GO:0015833">
    <property type="term" value="P:peptide transport"/>
    <property type="evidence" value="ECO:0007669"/>
    <property type="project" value="TreeGrafter"/>
</dbReference>
<dbReference type="PANTHER" id="PTHR30290:SF9">
    <property type="entry name" value="OLIGOPEPTIDE-BINDING PROTEIN APPA"/>
    <property type="match status" value="1"/>
</dbReference>
<dbReference type="PIRSF" id="PIRSF002741">
    <property type="entry name" value="MppA"/>
    <property type="match status" value="1"/>
</dbReference>
<name>A0A833JGI9_9BACT</name>
<evidence type="ECO:0000259" key="4">
    <source>
        <dbReference type="Pfam" id="PF00496"/>
    </source>
</evidence>
<dbReference type="GO" id="GO:0030288">
    <property type="term" value="C:outer membrane-bounded periplasmic space"/>
    <property type="evidence" value="ECO:0007669"/>
    <property type="project" value="UniProtKB-ARBA"/>
</dbReference>
<reference evidence="5 6" key="1">
    <citation type="submission" date="2019-10" db="EMBL/GenBank/DDBJ databases">
        <title>New genus of Silvanigrellaceae.</title>
        <authorList>
            <person name="Pitt A."/>
            <person name="Hahn M.W."/>
        </authorList>
    </citation>
    <scope>NUCLEOTIDE SEQUENCE [LARGE SCALE GENOMIC DNA]</scope>
    <source>
        <strain evidence="5 6">33A1-SZDP</strain>
    </source>
</reference>
<dbReference type="Gene3D" id="3.40.190.10">
    <property type="entry name" value="Periplasmic binding protein-like II"/>
    <property type="match status" value="1"/>
</dbReference>
<accession>A0A833JGI9</accession>
<dbReference type="RefSeq" id="WP_152212284.1">
    <property type="nucleotide sequence ID" value="NZ_WFLN01000005.1"/>
</dbReference>
<evidence type="ECO:0000313" key="5">
    <source>
        <dbReference type="EMBL" id="KAB8032101.1"/>
    </source>
</evidence>
<dbReference type="InterPro" id="IPR000914">
    <property type="entry name" value="SBP_5_dom"/>
</dbReference>
<keyword evidence="3" id="KW-0732">Signal</keyword>
<dbReference type="InterPro" id="IPR030678">
    <property type="entry name" value="Peptide/Ni-bd"/>
</dbReference>
<dbReference type="GO" id="GO:0043190">
    <property type="term" value="C:ATP-binding cassette (ABC) transporter complex"/>
    <property type="evidence" value="ECO:0007669"/>
    <property type="project" value="InterPro"/>
</dbReference>
<protein>
    <recommendedName>
        <fullName evidence="4">Solute-binding protein family 5 domain-containing protein</fullName>
    </recommendedName>
</protein>
<comment type="caution">
    <text evidence="5">The sequence shown here is derived from an EMBL/GenBank/DDBJ whole genome shotgun (WGS) entry which is preliminary data.</text>
</comment>
<dbReference type="Gene3D" id="3.10.105.10">
    <property type="entry name" value="Dipeptide-binding Protein, Domain 3"/>
    <property type="match status" value="1"/>
</dbReference>
<evidence type="ECO:0000256" key="1">
    <source>
        <dbReference type="ARBA" id="ARBA00005695"/>
    </source>
</evidence>
<sequence>MFIKYKMIFIVIFLIFPLSSLSQSHYRKNLNMINVAVSAFPETLDPVKVWNYQHYLLVQCAFQTLIRFDESGSIVGDLAEKWEISSDKKIYTFYLNRNTKFHNGHLVTADDVAWSMSRHFWPKSESITGSYLEKVLSNSKLLQYGEIHPSINVINDYTIQFHLKSAYPALIYILSMPAFSILQKSNISTKIPIGSGPLKAEYSSDSESLIFKRYENYSNIKPSIKKISVFKLKYTVEENELLKNNNIDIIIGFPRGEIENVVLPVEYELKKMSGLIYTHLFFNLSKNRFKNKNARKYISNAIQKSFNSSSDFSKFYSYNPYYFPKGVMPIEYYKKSVNSDYVFSSKKLDLLENIKILVQKGNINNKMFQIFEDTFLKLGVKVKWNFVDLNFIDEIKKNQYDLLIAGYVGNFPDPDGYLDPLKSNSIINFGNIPTDSLFKELEKYRFISEPVERLQKYSDSFKRFENEFYFIPLFQASLPIIKKKNIVIPEEKFRYEGELWKIFWK</sequence>
<dbReference type="SUPFAM" id="SSF53850">
    <property type="entry name" value="Periplasmic binding protein-like II"/>
    <property type="match status" value="1"/>
</dbReference>
<evidence type="ECO:0000256" key="3">
    <source>
        <dbReference type="ARBA" id="ARBA00022729"/>
    </source>
</evidence>
<gene>
    <name evidence="5" type="ORF">GCL57_05495</name>
</gene>
<dbReference type="AlphaFoldDB" id="A0A833JGI9"/>
<keyword evidence="6" id="KW-1185">Reference proteome</keyword>
<proteinExistence type="inferred from homology"/>
<evidence type="ECO:0000313" key="6">
    <source>
        <dbReference type="Proteomes" id="UP000442694"/>
    </source>
</evidence>
<dbReference type="EMBL" id="WFLN01000005">
    <property type="protein sequence ID" value="KAB8032101.1"/>
    <property type="molecule type" value="Genomic_DNA"/>
</dbReference>
<dbReference type="Proteomes" id="UP000442694">
    <property type="component" value="Unassembled WGS sequence"/>
</dbReference>